<keyword evidence="1" id="KW-1133">Transmembrane helix</keyword>
<feature type="transmembrane region" description="Helical" evidence="1">
    <location>
        <begin position="6"/>
        <end position="28"/>
    </location>
</feature>
<reference evidence="2 3" key="1">
    <citation type="journal article" date="2012" name="J. Bacteriol.">
        <title>Complete Genome Sequence of the BTEX-Degrading Bacterium Pseudoxanthomonas spadix BD-a59.</title>
        <authorList>
            <person name="Lee S.H."/>
            <person name="Jin H.M."/>
            <person name="Lee H.J."/>
            <person name="Kim J.M."/>
            <person name="Jeon C.O."/>
        </authorList>
    </citation>
    <scope>NUCLEOTIDE SEQUENCE [LARGE SCALE GENOMIC DNA]</scope>
    <source>
        <strain evidence="2 3">BD-a59</strain>
    </source>
</reference>
<name>G7UUC7_PSEUP</name>
<gene>
    <name evidence="2" type="ordered locus">DSC_01815</name>
</gene>
<keyword evidence="3" id="KW-1185">Reference proteome</keyword>
<dbReference type="OrthoDB" id="5987954at2"/>
<evidence type="ECO:0000256" key="1">
    <source>
        <dbReference type="SAM" id="Phobius"/>
    </source>
</evidence>
<dbReference type="AlphaFoldDB" id="G7UUC7"/>
<evidence type="ECO:0000313" key="2">
    <source>
        <dbReference type="EMBL" id="AER55016.1"/>
    </source>
</evidence>
<accession>G7UUC7</accession>
<dbReference type="HOGENOM" id="CLU_2119044_0_0_6"/>
<organism evidence="2 3">
    <name type="scientific">Pseudoxanthomonas spadix (strain BD-a59)</name>
    <dbReference type="NCBI Taxonomy" id="1045855"/>
    <lineage>
        <taxon>Bacteria</taxon>
        <taxon>Pseudomonadati</taxon>
        <taxon>Pseudomonadota</taxon>
        <taxon>Gammaproteobacteria</taxon>
        <taxon>Lysobacterales</taxon>
        <taxon>Lysobacteraceae</taxon>
        <taxon>Pseudoxanthomonas</taxon>
    </lineage>
</organism>
<dbReference type="EMBL" id="CP003093">
    <property type="protein sequence ID" value="AER55016.1"/>
    <property type="molecule type" value="Genomic_DNA"/>
</dbReference>
<sequence length="114" mass="11505">MNTAMALQALLGLPMVCATGFALVLALIAPQVPGRGMARWGAALMLVSQLGALTVSVGQMTLLQHSLSSGAGMRQAQLLLGVIHLGLGVVAVAGICLLAAGFLRTARAAADRIS</sequence>
<feature type="transmembrane region" description="Helical" evidence="1">
    <location>
        <begin position="40"/>
        <end position="58"/>
    </location>
</feature>
<feature type="transmembrane region" description="Helical" evidence="1">
    <location>
        <begin position="78"/>
        <end position="103"/>
    </location>
</feature>
<dbReference type="RefSeq" id="WP_014159194.1">
    <property type="nucleotide sequence ID" value="NC_016147.2"/>
</dbReference>
<evidence type="ECO:0000313" key="3">
    <source>
        <dbReference type="Proteomes" id="UP000005870"/>
    </source>
</evidence>
<proteinExistence type="predicted"/>
<protein>
    <submittedName>
        <fullName evidence="2">Uncharacterized protein</fullName>
    </submittedName>
</protein>
<dbReference type="KEGG" id="psd:DSC_01815"/>
<dbReference type="STRING" id="1045855.DSC_01815"/>
<dbReference type="Proteomes" id="UP000005870">
    <property type="component" value="Chromosome"/>
</dbReference>
<keyword evidence="1" id="KW-0472">Membrane</keyword>
<keyword evidence="1" id="KW-0812">Transmembrane</keyword>